<organism evidence="1 2">
    <name type="scientific">Candidatus Dechloromonas phosphorivorans</name>
    <dbReference type="NCBI Taxonomy" id="2899244"/>
    <lineage>
        <taxon>Bacteria</taxon>
        <taxon>Pseudomonadati</taxon>
        <taxon>Pseudomonadota</taxon>
        <taxon>Betaproteobacteria</taxon>
        <taxon>Rhodocyclales</taxon>
        <taxon>Azonexaceae</taxon>
        <taxon>Dechloromonas</taxon>
    </lineage>
</organism>
<reference evidence="1 2" key="1">
    <citation type="submission" date="2020-10" db="EMBL/GenBank/DDBJ databases">
        <title>Connecting structure to function with the recovery of over 1000 high-quality activated sludge metagenome-assembled genomes encoding full-length rRNA genes using long-read sequencing.</title>
        <authorList>
            <person name="Singleton C.M."/>
            <person name="Petriglieri F."/>
            <person name="Kristensen J.M."/>
            <person name="Kirkegaard R.H."/>
            <person name="Michaelsen T.Y."/>
            <person name="Andersen M.H."/>
            <person name="Karst S.M."/>
            <person name="Dueholm M.S."/>
            <person name="Nielsen P.H."/>
            <person name="Albertsen M."/>
        </authorList>
    </citation>
    <scope>NUCLEOTIDE SEQUENCE [LARGE SCALE GENOMIC DNA]</scope>
    <source>
        <strain evidence="1">EsbW_18-Q3-R4-48_BATAC.463</strain>
    </source>
</reference>
<gene>
    <name evidence="1" type="ORF">IPJ38_12275</name>
</gene>
<protein>
    <recommendedName>
        <fullName evidence="3">Replication initiation factor</fullName>
    </recommendedName>
</protein>
<sequence>MTAPRILLHGHDTIECAYYLVALPHCTLDFESLAVEREALKQAKVRHPKAIKLGCEEFLLMPTGTPSGYSFLIENESFSVQFGEFNHPNFFVTYRSFALWQFGAAALHQRFLDWAASVGFTTFHPESLSRVDLTFDYQIAAIDFDEDNFVSAASKDNQHRKNRMVQTFRFGEGEVVLRIYNKVDEIQEKSAKTWFFDLWGCQDNVWRIEWQVRKEWLRRFGIRTFAELQERQGDLLRVLVNDHTTLRIKTDDSNRSRWPLHPLWQDLQDYVSQMEGLGIVREIDPTALLEEREMRIAISIYGYLKRIGAIHGIKRKTPEIGFHESVSLLNKKLNQVHDSLTWENDVRRRYNEMRLGQW</sequence>
<dbReference type="AlphaFoldDB" id="A0A935KAI3"/>
<evidence type="ECO:0000313" key="2">
    <source>
        <dbReference type="Proteomes" id="UP000739411"/>
    </source>
</evidence>
<name>A0A935KAI3_9RHOO</name>
<accession>A0A935KAI3</accession>
<dbReference type="Proteomes" id="UP000739411">
    <property type="component" value="Unassembled WGS sequence"/>
</dbReference>
<dbReference type="EMBL" id="JADJMS010000024">
    <property type="protein sequence ID" value="MBK7415770.1"/>
    <property type="molecule type" value="Genomic_DNA"/>
</dbReference>
<evidence type="ECO:0000313" key="1">
    <source>
        <dbReference type="EMBL" id="MBK7415770.1"/>
    </source>
</evidence>
<comment type="caution">
    <text evidence="1">The sequence shown here is derived from an EMBL/GenBank/DDBJ whole genome shotgun (WGS) entry which is preliminary data.</text>
</comment>
<proteinExistence type="predicted"/>
<evidence type="ECO:0008006" key="3">
    <source>
        <dbReference type="Google" id="ProtNLM"/>
    </source>
</evidence>